<protein>
    <submittedName>
        <fullName evidence="1">Uncharacterized protein</fullName>
    </submittedName>
</protein>
<dbReference type="AlphaFoldDB" id="A0A517VR63"/>
<dbReference type="KEGG" id="gaw:V144x_09490"/>
<accession>A0A517VR63</accession>
<evidence type="ECO:0000313" key="2">
    <source>
        <dbReference type="Proteomes" id="UP000318704"/>
    </source>
</evidence>
<sequence length="159" mass="18673">MDFWFAILVYPLTLNHRRERHEGVNQRFARFCLRCGSRTVTPNSIYARLCLESGIERSAHREPTPIPINQIALKPAGFMVKSRQVLRSALYLFLILARATQKDSFFRNMGVSSAFYLPVNQSLTVNSPIVCRKRTKLRMRYRNDDFEKISLWILIFFHC</sequence>
<reference evidence="1 2" key="1">
    <citation type="submission" date="2019-03" db="EMBL/GenBank/DDBJ databases">
        <title>Deep-cultivation of Planctomycetes and their phenomic and genomic characterization uncovers novel biology.</title>
        <authorList>
            <person name="Wiegand S."/>
            <person name="Jogler M."/>
            <person name="Boedeker C."/>
            <person name="Pinto D."/>
            <person name="Vollmers J."/>
            <person name="Rivas-Marin E."/>
            <person name="Kohn T."/>
            <person name="Peeters S.H."/>
            <person name="Heuer A."/>
            <person name="Rast P."/>
            <person name="Oberbeckmann S."/>
            <person name="Bunk B."/>
            <person name="Jeske O."/>
            <person name="Meyerdierks A."/>
            <person name="Storesund J.E."/>
            <person name="Kallscheuer N."/>
            <person name="Luecker S."/>
            <person name="Lage O.M."/>
            <person name="Pohl T."/>
            <person name="Merkel B.J."/>
            <person name="Hornburger P."/>
            <person name="Mueller R.-W."/>
            <person name="Bruemmer F."/>
            <person name="Labrenz M."/>
            <person name="Spormann A.M."/>
            <person name="Op den Camp H."/>
            <person name="Overmann J."/>
            <person name="Amann R."/>
            <person name="Jetten M.S.M."/>
            <person name="Mascher T."/>
            <person name="Medema M.H."/>
            <person name="Devos D.P."/>
            <person name="Kaster A.-K."/>
            <person name="Ovreas L."/>
            <person name="Rohde M."/>
            <person name="Galperin M.Y."/>
            <person name="Jogler C."/>
        </authorList>
    </citation>
    <scope>NUCLEOTIDE SEQUENCE [LARGE SCALE GENOMIC DNA]</scope>
    <source>
        <strain evidence="1 2">V144</strain>
    </source>
</reference>
<dbReference type="Proteomes" id="UP000318704">
    <property type="component" value="Chromosome"/>
</dbReference>
<evidence type="ECO:0000313" key="1">
    <source>
        <dbReference type="EMBL" id="QDT95505.1"/>
    </source>
</evidence>
<proteinExistence type="predicted"/>
<gene>
    <name evidence="1" type="ORF">V144x_09490</name>
</gene>
<organism evidence="1 2">
    <name type="scientific">Gimesia aquarii</name>
    <dbReference type="NCBI Taxonomy" id="2527964"/>
    <lineage>
        <taxon>Bacteria</taxon>
        <taxon>Pseudomonadati</taxon>
        <taxon>Planctomycetota</taxon>
        <taxon>Planctomycetia</taxon>
        <taxon>Planctomycetales</taxon>
        <taxon>Planctomycetaceae</taxon>
        <taxon>Gimesia</taxon>
    </lineage>
</organism>
<dbReference type="EMBL" id="CP037920">
    <property type="protein sequence ID" value="QDT95505.1"/>
    <property type="molecule type" value="Genomic_DNA"/>
</dbReference>
<name>A0A517VR63_9PLAN</name>